<reference evidence="1 2" key="1">
    <citation type="submission" date="2023-06" db="EMBL/GenBank/DDBJ databases">
        <title>Complete Genome Sequence of Flavobacterium keumense K3R-10.</title>
        <authorList>
            <person name="Jeong H."/>
            <person name="Jhang S.Y."/>
            <person name="Kim J.N."/>
        </authorList>
    </citation>
    <scope>NUCLEOTIDE SEQUENCE [LARGE SCALE GENOMIC DNA]</scope>
    <source>
        <strain evidence="1 2">K3R-10</strain>
    </source>
</reference>
<evidence type="ECO:0000313" key="1">
    <source>
        <dbReference type="EMBL" id="WGK94254.1"/>
    </source>
</evidence>
<evidence type="ECO:0000313" key="2">
    <source>
        <dbReference type="Proteomes" id="UP001232117"/>
    </source>
</evidence>
<dbReference type="Proteomes" id="UP001232117">
    <property type="component" value="Chromosome"/>
</dbReference>
<proteinExistence type="predicted"/>
<keyword evidence="2" id="KW-1185">Reference proteome</keyword>
<sequence length="84" mass="10003">MDKYTHKAVNKTYISSEEIKSRLEKMKQLDIEAKEPEFNLIIIQTPNGNLKIKTKLTKEQWLEKYKSQAKKKDIVKFNLDENVF</sequence>
<name>A0ABY8N3M9_9FLAO</name>
<gene>
    <name evidence="1" type="ORF">MG292_09225</name>
</gene>
<accession>A0ABY8N3M9</accession>
<protein>
    <submittedName>
        <fullName evidence="1">Uncharacterized protein</fullName>
    </submittedName>
</protein>
<dbReference type="EMBL" id="CP092332">
    <property type="protein sequence ID" value="WGK94254.1"/>
    <property type="molecule type" value="Genomic_DNA"/>
</dbReference>
<organism evidence="1 2">
    <name type="scientific">Flavobacterium keumense</name>
    <dbReference type="NCBI Taxonomy" id="1306518"/>
    <lineage>
        <taxon>Bacteria</taxon>
        <taxon>Pseudomonadati</taxon>
        <taxon>Bacteroidota</taxon>
        <taxon>Flavobacteriia</taxon>
        <taxon>Flavobacteriales</taxon>
        <taxon>Flavobacteriaceae</taxon>
        <taxon>Flavobacterium</taxon>
    </lineage>
</organism>
<dbReference type="RefSeq" id="WP_264533019.1">
    <property type="nucleotide sequence ID" value="NZ_CP092332.1"/>
</dbReference>